<gene>
    <name evidence="1" type="ORF">AN2V17_35550</name>
</gene>
<protein>
    <submittedName>
        <fullName evidence="1">TPR domain-containing glycosyltransferase</fullName>
    </submittedName>
</protein>
<proteinExistence type="predicted"/>
<evidence type="ECO:0000313" key="2">
    <source>
        <dbReference type="Proteomes" id="UP001374599"/>
    </source>
</evidence>
<evidence type="ECO:0000313" key="1">
    <source>
        <dbReference type="EMBL" id="GMQ64318.1"/>
    </source>
</evidence>
<dbReference type="Proteomes" id="UP001374599">
    <property type="component" value="Unassembled WGS sequence"/>
</dbReference>
<comment type="caution">
    <text evidence="1">The sequence shown here is derived from an EMBL/GenBank/DDBJ whole genome shotgun (WGS) entry which is preliminary data.</text>
</comment>
<organism evidence="1 2">
    <name type="scientific">Vallitalea maricola</name>
    <dbReference type="NCBI Taxonomy" id="3074433"/>
    <lineage>
        <taxon>Bacteria</taxon>
        <taxon>Bacillati</taxon>
        <taxon>Bacillota</taxon>
        <taxon>Clostridia</taxon>
        <taxon>Lachnospirales</taxon>
        <taxon>Vallitaleaceae</taxon>
        <taxon>Vallitalea</taxon>
    </lineage>
</organism>
<accession>A0ACB5UR11</accession>
<sequence>MIVKNEEKYLVKCLESVKELVDEMIIVDTGSIDSTVDIAKKFGAKILHYTWDNNFSNARNFSLKYASKDWILLMDGDDEFAKEDYSKFIQLVNTSSKDAHYFKTLSYAGKIKNNNIITNLNLRLLKNNKKYKFRGAIHEQITPIEGKMDYNNCSSEDIKIYHYGYLTDVAKDKNKRKRNITIIEKALENDPHNPFHIFNLGNEYYAMDKKEKALELYNKVYAKVVTTSGYYSKLIIRRIMCLDELGRYSDALQGIEEGLKIYEKFVDLELIRGWIYMKLKRFTLAIDAFNSCLKIVSPPIELEFINGANTVRPLQALGDIYYQFEDYEKAYSYYEKMLTYAYNIELPMSKIASILNKQYENKQFVTYKLTSYINLEYLPNLLLISKLLINEGLYDLALGYLEKAKEMEPNNYSILFLLGKTLFYQKKYKEALNIMSSLTEYNDITIDALKYIFIIRLIQQSNNIRNILDKIKDVSTETVYSIYNQLYNIYIGKETLCIKSEDSKEILSYTLIIFEELLKVQEFELFETLLEILNMIESRYVLLYLAKLYYKTGFKKMAVKEVLRSIKELDAFDLFGAEILYREIG</sequence>
<name>A0ACB5UR11_9FIRM</name>
<keyword evidence="2" id="KW-1185">Reference proteome</keyword>
<reference evidence="1" key="1">
    <citation type="submission" date="2023-09" db="EMBL/GenBank/DDBJ databases">
        <title>Vallitalea sediminicola and Vallitalea maricola sp. nov., anaerobic bacteria isolated from marine sediment.</title>
        <authorList>
            <person name="Hirano S."/>
            <person name="Maeda A."/>
            <person name="Terahara T."/>
            <person name="Mori K."/>
            <person name="Hamada M."/>
            <person name="Matsumoto R."/>
            <person name="Kobayashi T."/>
        </authorList>
    </citation>
    <scope>NUCLEOTIDE SEQUENCE</scope>
    <source>
        <strain evidence="1">AN17-2</strain>
    </source>
</reference>
<dbReference type="EMBL" id="BTPU01000067">
    <property type="protein sequence ID" value="GMQ64318.1"/>
    <property type="molecule type" value="Genomic_DNA"/>
</dbReference>